<dbReference type="AlphaFoldDB" id="A0A2H9ZWF9"/>
<name>A0A2H9ZWF9_9ASPA</name>
<reference evidence="2 3" key="1">
    <citation type="journal article" date="2017" name="Nature">
        <title>The Apostasia genome and the evolution of orchids.</title>
        <authorList>
            <person name="Zhang G.Q."/>
            <person name="Liu K.W."/>
            <person name="Li Z."/>
            <person name="Lohaus R."/>
            <person name="Hsiao Y.Y."/>
            <person name="Niu S.C."/>
            <person name="Wang J.Y."/>
            <person name="Lin Y.C."/>
            <person name="Xu Q."/>
            <person name="Chen L.J."/>
            <person name="Yoshida K."/>
            <person name="Fujiwara S."/>
            <person name="Wang Z.W."/>
            <person name="Zhang Y.Q."/>
            <person name="Mitsuda N."/>
            <person name="Wang M."/>
            <person name="Liu G.H."/>
            <person name="Pecoraro L."/>
            <person name="Huang H.X."/>
            <person name="Xiao X.J."/>
            <person name="Lin M."/>
            <person name="Wu X.Y."/>
            <person name="Wu W.L."/>
            <person name="Chen Y.Y."/>
            <person name="Chang S.B."/>
            <person name="Sakamoto S."/>
            <person name="Ohme-Takagi M."/>
            <person name="Yagi M."/>
            <person name="Zeng S.J."/>
            <person name="Shen C.Y."/>
            <person name="Yeh C.M."/>
            <person name="Luo Y.B."/>
            <person name="Tsai W.C."/>
            <person name="Van de Peer Y."/>
            <person name="Liu Z.J."/>
        </authorList>
    </citation>
    <scope>NUCLEOTIDE SEQUENCE [LARGE SCALE GENOMIC DNA]</scope>
    <source>
        <strain evidence="3">cv. Shenzhen</strain>
        <tissue evidence="2">Stem</tissue>
    </source>
</reference>
<organism evidence="2 3">
    <name type="scientific">Apostasia shenzhenica</name>
    <dbReference type="NCBI Taxonomy" id="1088818"/>
    <lineage>
        <taxon>Eukaryota</taxon>
        <taxon>Viridiplantae</taxon>
        <taxon>Streptophyta</taxon>
        <taxon>Embryophyta</taxon>
        <taxon>Tracheophyta</taxon>
        <taxon>Spermatophyta</taxon>
        <taxon>Magnoliopsida</taxon>
        <taxon>Liliopsida</taxon>
        <taxon>Asparagales</taxon>
        <taxon>Orchidaceae</taxon>
        <taxon>Apostasioideae</taxon>
        <taxon>Apostasia</taxon>
    </lineage>
</organism>
<gene>
    <name evidence="2" type="ORF">AXF42_Ash014810</name>
</gene>
<evidence type="ECO:0000256" key="1">
    <source>
        <dbReference type="SAM" id="MobiDB-lite"/>
    </source>
</evidence>
<feature type="compositionally biased region" description="Polar residues" evidence="1">
    <location>
        <begin position="47"/>
        <end position="66"/>
    </location>
</feature>
<dbReference type="EMBL" id="KZ453122">
    <property type="protein sequence ID" value="PKA47614.1"/>
    <property type="molecule type" value="Genomic_DNA"/>
</dbReference>
<dbReference type="OrthoDB" id="1733150at2759"/>
<feature type="region of interest" description="Disordered" evidence="1">
    <location>
        <begin position="47"/>
        <end position="79"/>
    </location>
</feature>
<proteinExistence type="predicted"/>
<dbReference type="Proteomes" id="UP000236161">
    <property type="component" value="Unassembled WGS sequence"/>
</dbReference>
<accession>A0A2H9ZWF9</accession>
<sequence>MWTPTAMRKMVMKPKKKMVWMKMERPLVRMLTNSTALPLPGIWQRSPGVSRTNSTTAITTGPQSAISLDRLPGSSPSSQ</sequence>
<protein>
    <submittedName>
        <fullName evidence="2">Uncharacterized protein</fullName>
    </submittedName>
</protein>
<evidence type="ECO:0000313" key="3">
    <source>
        <dbReference type="Proteomes" id="UP000236161"/>
    </source>
</evidence>
<keyword evidence="3" id="KW-1185">Reference proteome</keyword>
<evidence type="ECO:0000313" key="2">
    <source>
        <dbReference type="EMBL" id="PKA47614.1"/>
    </source>
</evidence>